<dbReference type="InterPro" id="IPR027437">
    <property type="entry name" value="Rbsml_uS13_C"/>
</dbReference>
<dbReference type="PANTHER" id="PTHR10871:SF1">
    <property type="entry name" value="SMALL RIBOSOMAL SUBUNIT PROTEIN US13M"/>
    <property type="match status" value="1"/>
</dbReference>
<dbReference type="EMBL" id="JH795856">
    <property type="protein sequence ID" value="EJU05275.1"/>
    <property type="molecule type" value="Genomic_DNA"/>
</dbReference>
<dbReference type="PIRSF" id="PIRSF002134">
    <property type="entry name" value="Ribosomal_S13"/>
    <property type="match status" value="1"/>
</dbReference>
<dbReference type="PROSITE" id="PS00646">
    <property type="entry name" value="RIBOSOMAL_S13_1"/>
    <property type="match status" value="1"/>
</dbReference>
<dbReference type="GO" id="GO:0015935">
    <property type="term" value="C:small ribosomal subunit"/>
    <property type="evidence" value="ECO:0007669"/>
    <property type="project" value="TreeGrafter"/>
</dbReference>
<dbReference type="Proteomes" id="UP000030653">
    <property type="component" value="Unassembled WGS sequence"/>
</dbReference>
<dbReference type="InterPro" id="IPR001892">
    <property type="entry name" value="Ribosomal_uS13"/>
</dbReference>
<dbReference type="Pfam" id="PF00416">
    <property type="entry name" value="Ribosomal_S13"/>
    <property type="match status" value="1"/>
</dbReference>
<dbReference type="GeneID" id="63689759"/>
<accession>M5GAB3</accession>
<evidence type="ECO:0000313" key="6">
    <source>
        <dbReference type="Proteomes" id="UP000030653"/>
    </source>
</evidence>
<dbReference type="PROSITE" id="PS50159">
    <property type="entry name" value="RIBOSOMAL_S13_2"/>
    <property type="match status" value="1"/>
</dbReference>
<protein>
    <submittedName>
        <fullName evidence="5">Mitochondrial 30S ribosomal protein S13</fullName>
    </submittedName>
</protein>
<dbReference type="RefSeq" id="XP_040632169.1">
    <property type="nucleotide sequence ID" value="XM_040774697.1"/>
</dbReference>
<sequence>MHLLGVNLPDGHLVYRALRSFYGLNYHLSQRLCSRFQIHLRTRVSELTDPQISALSAYLSSPSTVAPPLRCQRAPPGFRASLSDPLPAPERSKRMDDLALLKLESEGRRVVRENIAHYREIGTYRGRRHAMGFPVRGQNTQSNARTARRMNRLERRGYVT</sequence>
<dbReference type="SUPFAM" id="SSF46946">
    <property type="entry name" value="S13-like H2TH domain"/>
    <property type="match status" value="1"/>
</dbReference>
<dbReference type="OrthoDB" id="525520at2759"/>
<dbReference type="STRING" id="1858805.M5GAB3"/>
<dbReference type="InterPro" id="IPR018269">
    <property type="entry name" value="Ribosomal_uS13_CS"/>
</dbReference>
<dbReference type="Gene3D" id="4.10.910.10">
    <property type="entry name" value="30s ribosomal protein s13, domain 2"/>
    <property type="match status" value="1"/>
</dbReference>
<gene>
    <name evidence="5" type="ORF">DACRYDRAFT_46352</name>
</gene>
<evidence type="ECO:0000313" key="5">
    <source>
        <dbReference type="EMBL" id="EJU05275.1"/>
    </source>
</evidence>
<dbReference type="AlphaFoldDB" id="M5GAB3"/>
<dbReference type="GO" id="GO:0005739">
    <property type="term" value="C:mitochondrion"/>
    <property type="evidence" value="ECO:0007669"/>
    <property type="project" value="TreeGrafter"/>
</dbReference>
<name>M5GAB3_DACPD</name>
<evidence type="ECO:0000256" key="4">
    <source>
        <dbReference type="RuleBase" id="RU003830"/>
    </source>
</evidence>
<dbReference type="GO" id="GO:0003723">
    <property type="term" value="F:RNA binding"/>
    <property type="evidence" value="ECO:0007669"/>
    <property type="project" value="InterPro"/>
</dbReference>
<dbReference type="GO" id="GO:0003735">
    <property type="term" value="F:structural constituent of ribosome"/>
    <property type="evidence" value="ECO:0007669"/>
    <property type="project" value="InterPro"/>
</dbReference>
<dbReference type="Gene3D" id="1.10.8.50">
    <property type="match status" value="1"/>
</dbReference>
<evidence type="ECO:0000256" key="2">
    <source>
        <dbReference type="ARBA" id="ARBA00022980"/>
    </source>
</evidence>
<keyword evidence="6" id="KW-1185">Reference proteome</keyword>
<keyword evidence="2 4" id="KW-0689">Ribosomal protein</keyword>
<proteinExistence type="inferred from homology"/>
<dbReference type="PANTHER" id="PTHR10871">
    <property type="entry name" value="30S RIBOSOMAL PROTEIN S13/40S RIBOSOMAL PROTEIN S18"/>
    <property type="match status" value="1"/>
</dbReference>
<dbReference type="HOGENOM" id="CLU_103849_2_0_1"/>
<keyword evidence="3 4" id="KW-0687">Ribonucleoprotein</keyword>
<organism evidence="5 6">
    <name type="scientific">Dacryopinax primogenitus (strain DJM 731)</name>
    <name type="common">Brown rot fungus</name>
    <dbReference type="NCBI Taxonomy" id="1858805"/>
    <lineage>
        <taxon>Eukaryota</taxon>
        <taxon>Fungi</taxon>
        <taxon>Dikarya</taxon>
        <taxon>Basidiomycota</taxon>
        <taxon>Agaricomycotina</taxon>
        <taxon>Dacrymycetes</taxon>
        <taxon>Dacrymycetales</taxon>
        <taxon>Dacrymycetaceae</taxon>
        <taxon>Dacryopinax</taxon>
    </lineage>
</organism>
<evidence type="ECO:0000256" key="1">
    <source>
        <dbReference type="ARBA" id="ARBA00008080"/>
    </source>
</evidence>
<dbReference type="GO" id="GO:0006412">
    <property type="term" value="P:translation"/>
    <property type="evidence" value="ECO:0007669"/>
    <property type="project" value="InterPro"/>
</dbReference>
<comment type="similarity">
    <text evidence="1 4">Belongs to the universal ribosomal protein uS13 family.</text>
</comment>
<reference evidence="5 6" key="1">
    <citation type="journal article" date="2012" name="Science">
        <title>The Paleozoic origin of enzymatic lignin decomposition reconstructed from 31 fungal genomes.</title>
        <authorList>
            <person name="Floudas D."/>
            <person name="Binder M."/>
            <person name="Riley R."/>
            <person name="Barry K."/>
            <person name="Blanchette R.A."/>
            <person name="Henrissat B."/>
            <person name="Martinez A.T."/>
            <person name="Otillar R."/>
            <person name="Spatafora J.W."/>
            <person name="Yadav J.S."/>
            <person name="Aerts A."/>
            <person name="Benoit I."/>
            <person name="Boyd A."/>
            <person name="Carlson A."/>
            <person name="Copeland A."/>
            <person name="Coutinho P.M."/>
            <person name="de Vries R.P."/>
            <person name="Ferreira P."/>
            <person name="Findley K."/>
            <person name="Foster B."/>
            <person name="Gaskell J."/>
            <person name="Glotzer D."/>
            <person name="Gorecki P."/>
            <person name="Heitman J."/>
            <person name="Hesse C."/>
            <person name="Hori C."/>
            <person name="Igarashi K."/>
            <person name="Jurgens J.A."/>
            <person name="Kallen N."/>
            <person name="Kersten P."/>
            <person name="Kohler A."/>
            <person name="Kuees U."/>
            <person name="Kumar T.K.A."/>
            <person name="Kuo A."/>
            <person name="LaButti K."/>
            <person name="Larrondo L.F."/>
            <person name="Lindquist E."/>
            <person name="Ling A."/>
            <person name="Lombard V."/>
            <person name="Lucas S."/>
            <person name="Lundell T."/>
            <person name="Martin R."/>
            <person name="McLaughlin D.J."/>
            <person name="Morgenstern I."/>
            <person name="Morin E."/>
            <person name="Murat C."/>
            <person name="Nagy L.G."/>
            <person name="Nolan M."/>
            <person name="Ohm R.A."/>
            <person name="Patyshakuliyeva A."/>
            <person name="Rokas A."/>
            <person name="Ruiz-Duenas F.J."/>
            <person name="Sabat G."/>
            <person name="Salamov A."/>
            <person name="Samejima M."/>
            <person name="Schmutz J."/>
            <person name="Slot J.C."/>
            <person name="St John F."/>
            <person name="Stenlid J."/>
            <person name="Sun H."/>
            <person name="Sun S."/>
            <person name="Syed K."/>
            <person name="Tsang A."/>
            <person name="Wiebenga A."/>
            <person name="Young D."/>
            <person name="Pisabarro A."/>
            <person name="Eastwood D.C."/>
            <person name="Martin F."/>
            <person name="Cullen D."/>
            <person name="Grigoriev I.V."/>
            <person name="Hibbett D.S."/>
        </authorList>
    </citation>
    <scope>NUCLEOTIDE SEQUENCE [LARGE SCALE GENOMIC DNA]</scope>
    <source>
        <strain evidence="5 6">DJM-731 SS1</strain>
    </source>
</reference>
<evidence type="ECO:0000256" key="3">
    <source>
        <dbReference type="ARBA" id="ARBA00023274"/>
    </source>
</evidence>
<dbReference type="OMA" id="CARVQIH"/>
<dbReference type="InterPro" id="IPR010979">
    <property type="entry name" value="Ribosomal_uS13-like_H2TH"/>
</dbReference>